<organism evidence="3 4">
    <name type="scientific">Dichomitus squalens</name>
    <dbReference type="NCBI Taxonomy" id="114155"/>
    <lineage>
        <taxon>Eukaryota</taxon>
        <taxon>Fungi</taxon>
        <taxon>Dikarya</taxon>
        <taxon>Basidiomycota</taxon>
        <taxon>Agaricomycotina</taxon>
        <taxon>Agaricomycetes</taxon>
        <taxon>Polyporales</taxon>
        <taxon>Polyporaceae</taxon>
        <taxon>Dichomitus</taxon>
    </lineage>
</organism>
<sequence length="559" mass="60368">MPTFAELRNKASKVADAGASRVRNTRDHMSSQPSKNINWDAQIKPRPPPPPKPPVPPPPPSRASSASTGLAGSPGQGKPPPPPVPSRRAGTSASPAPSFSKSISSTSNKSLVSPLPNGPPPAIRRDTRPDLPSSSPSPPVPAPIARPPPPPSRGVISVPQVVTQNEDAEIDHIDWENLSPEDKEAFFSWLDEFFARYLNVSISPRAPVETVKHIPPGGRTPSPMTGPPSVPRSSRPQTPPRPGSDSGALTSYPPPTEHGSAAADLAHYFSSSAHWPSAWYASDDTRPPPLRNNGQTMWTGRWRSDGSTKTVEGSVIFSDLSMCWYSVSWPQNAPPTHDANDARTVSRTARYLPRPNPWTKEQLVDAHETYGETIAGYAESYEGTGVPCARGECWDLANEAIKYFEQYDYVPKPVPSISRTHGHLIFEGKASEKGRNQAGRWRGGDDRVRRGDIIEWRSARVGMGPHGWSTLGNPEHTAVIVSDCVPRTSVADGKAVRPAEVGVIEVVEQSVGSPPARKSYDLANFEEGEVWIYRPVGMEAYVGALLTPTCPEGVDALSL</sequence>
<feature type="compositionally biased region" description="Polar residues" evidence="1">
    <location>
        <begin position="30"/>
        <end position="39"/>
    </location>
</feature>
<proteinExistence type="predicted"/>
<dbReference type="InterPro" id="IPR057402">
    <property type="entry name" value="AIM3_BBC1_C"/>
</dbReference>
<feature type="region of interest" description="Disordered" evidence="1">
    <location>
        <begin position="1"/>
        <end position="168"/>
    </location>
</feature>
<feature type="compositionally biased region" description="Low complexity" evidence="1">
    <location>
        <begin position="91"/>
        <end position="113"/>
    </location>
</feature>
<feature type="domain" description="BBC1/AIM3 cysteine proteinase-fold" evidence="2">
    <location>
        <begin position="349"/>
        <end position="544"/>
    </location>
</feature>
<feature type="region of interest" description="Disordered" evidence="1">
    <location>
        <begin position="280"/>
        <end position="306"/>
    </location>
</feature>
<feature type="compositionally biased region" description="Pro residues" evidence="1">
    <location>
        <begin position="135"/>
        <end position="152"/>
    </location>
</feature>
<evidence type="ECO:0000313" key="3">
    <source>
        <dbReference type="EMBL" id="TBU56182.1"/>
    </source>
</evidence>
<gene>
    <name evidence="3" type="ORF">BD310DRAFT_932087</name>
</gene>
<evidence type="ECO:0000313" key="4">
    <source>
        <dbReference type="Proteomes" id="UP000292082"/>
    </source>
</evidence>
<feature type="region of interest" description="Disordered" evidence="1">
    <location>
        <begin position="210"/>
        <end position="257"/>
    </location>
</feature>
<dbReference type="STRING" id="114155.A0A4Q9PPB6"/>
<name>A0A4Q9PPB6_9APHY</name>
<feature type="compositionally biased region" description="Pro residues" evidence="1">
    <location>
        <begin position="45"/>
        <end position="61"/>
    </location>
</feature>
<dbReference type="Pfam" id="PF25459">
    <property type="entry name" value="AIM3_BBC1_C"/>
    <property type="match status" value="1"/>
</dbReference>
<dbReference type="EMBL" id="ML145156">
    <property type="protein sequence ID" value="TBU56182.1"/>
    <property type="molecule type" value="Genomic_DNA"/>
</dbReference>
<reference evidence="3 4" key="1">
    <citation type="submission" date="2019-01" db="EMBL/GenBank/DDBJ databases">
        <title>Draft genome sequences of three monokaryotic isolates of the white-rot basidiomycete fungus Dichomitus squalens.</title>
        <authorList>
            <consortium name="DOE Joint Genome Institute"/>
            <person name="Lopez S.C."/>
            <person name="Andreopoulos B."/>
            <person name="Pangilinan J."/>
            <person name="Lipzen A."/>
            <person name="Riley R."/>
            <person name="Ahrendt S."/>
            <person name="Ng V."/>
            <person name="Barry K."/>
            <person name="Daum C."/>
            <person name="Grigoriev I.V."/>
            <person name="Hilden K.S."/>
            <person name="Makela M.R."/>
            <person name="de Vries R.P."/>
        </authorList>
    </citation>
    <scope>NUCLEOTIDE SEQUENCE [LARGE SCALE GENOMIC DNA]</scope>
    <source>
        <strain evidence="3 4">CBS 464.89</strain>
    </source>
</reference>
<dbReference type="AlphaFoldDB" id="A0A4Q9PPB6"/>
<evidence type="ECO:0000256" key="1">
    <source>
        <dbReference type="SAM" id="MobiDB-lite"/>
    </source>
</evidence>
<protein>
    <recommendedName>
        <fullName evidence="2">BBC1/AIM3 cysteine proteinase-fold domain-containing protein</fullName>
    </recommendedName>
</protein>
<keyword evidence="4" id="KW-1185">Reference proteome</keyword>
<accession>A0A4Q9PPB6</accession>
<evidence type="ECO:0000259" key="2">
    <source>
        <dbReference type="Pfam" id="PF25459"/>
    </source>
</evidence>
<dbReference type="Proteomes" id="UP000292082">
    <property type="component" value="Unassembled WGS sequence"/>
</dbReference>